<keyword evidence="1" id="KW-0677">Repeat</keyword>
<protein>
    <recommendedName>
        <fullName evidence="6">Ankyrin repeat protein</fullName>
    </recommendedName>
</protein>
<evidence type="ECO:0008006" key="6">
    <source>
        <dbReference type="Google" id="ProtNLM"/>
    </source>
</evidence>
<evidence type="ECO:0000256" key="3">
    <source>
        <dbReference type="PROSITE-ProRule" id="PRU00023"/>
    </source>
</evidence>
<evidence type="ECO:0000256" key="1">
    <source>
        <dbReference type="ARBA" id="ARBA00022737"/>
    </source>
</evidence>
<proteinExistence type="predicted"/>
<dbReference type="PANTHER" id="PTHR24198:SF165">
    <property type="entry name" value="ANKYRIN REPEAT-CONTAINING PROTEIN-RELATED"/>
    <property type="match status" value="1"/>
</dbReference>
<dbReference type="SUPFAM" id="SSF48403">
    <property type="entry name" value="Ankyrin repeat"/>
    <property type="match status" value="1"/>
</dbReference>
<dbReference type="Gene3D" id="1.25.40.20">
    <property type="entry name" value="Ankyrin repeat-containing domain"/>
    <property type="match status" value="1"/>
</dbReference>
<gene>
    <name evidence="4" type="ORF">JOC47_000321</name>
</gene>
<dbReference type="EMBL" id="JAFBDQ010000001">
    <property type="protein sequence ID" value="MBM7555497.1"/>
    <property type="molecule type" value="Genomic_DNA"/>
</dbReference>
<name>A0A938XTX1_9FIRM</name>
<sequence>MLSLIKEYGAKLYQSKSRCRSFLNDFCGQYKREVFVLSTAVEENVPQELLNFKEKNKLSLQSLIVQLKERLKMNYAFTEYASLWAVESWALALDVISVVGDKSFLLETVKPTTENDELQRSLLFASLIGNFDLISDLIKLGVNLNYTDEKGRTPLIYAIISGNCQVVDELLALGAKTEIKDQTGYTALQWAIMLGEDKIVKLLLAADADIDNLSAAGCTALELAQNYGQQDIYQCLKDFSQ</sequence>
<accession>A0A938XTX1</accession>
<dbReference type="PROSITE" id="PS50088">
    <property type="entry name" value="ANK_REPEAT"/>
    <property type="match status" value="2"/>
</dbReference>
<evidence type="ECO:0000256" key="2">
    <source>
        <dbReference type="ARBA" id="ARBA00023043"/>
    </source>
</evidence>
<dbReference type="SMART" id="SM00248">
    <property type="entry name" value="ANK"/>
    <property type="match status" value="3"/>
</dbReference>
<evidence type="ECO:0000313" key="5">
    <source>
        <dbReference type="Proteomes" id="UP000774000"/>
    </source>
</evidence>
<dbReference type="InterPro" id="IPR036770">
    <property type="entry name" value="Ankyrin_rpt-contain_sf"/>
</dbReference>
<feature type="repeat" description="ANK" evidence="3">
    <location>
        <begin position="183"/>
        <end position="215"/>
    </location>
</feature>
<dbReference type="AlphaFoldDB" id="A0A938XTX1"/>
<dbReference type="PANTHER" id="PTHR24198">
    <property type="entry name" value="ANKYRIN REPEAT AND PROTEIN KINASE DOMAIN-CONTAINING PROTEIN"/>
    <property type="match status" value="1"/>
</dbReference>
<evidence type="ECO:0000313" key="4">
    <source>
        <dbReference type="EMBL" id="MBM7555497.1"/>
    </source>
</evidence>
<keyword evidence="5" id="KW-1185">Reference proteome</keyword>
<comment type="caution">
    <text evidence="4">The sequence shown here is derived from an EMBL/GenBank/DDBJ whole genome shotgun (WGS) entry which is preliminary data.</text>
</comment>
<feature type="repeat" description="ANK" evidence="3">
    <location>
        <begin position="150"/>
        <end position="182"/>
    </location>
</feature>
<dbReference type="Proteomes" id="UP000774000">
    <property type="component" value="Unassembled WGS sequence"/>
</dbReference>
<dbReference type="PROSITE" id="PS50297">
    <property type="entry name" value="ANK_REP_REGION"/>
    <property type="match status" value="2"/>
</dbReference>
<keyword evidence="2 3" id="KW-0040">ANK repeat</keyword>
<dbReference type="InterPro" id="IPR002110">
    <property type="entry name" value="Ankyrin_rpt"/>
</dbReference>
<dbReference type="Pfam" id="PF13637">
    <property type="entry name" value="Ank_4"/>
    <property type="match status" value="1"/>
</dbReference>
<reference evidence="4" key="1">
    <citation type="submission" date="2021-01" db="EMBL/GenBank/DDBJ databases">
        <title>Genomic Encyclopedia of Type Strains, Phase IV (KMG-IV): sequencing the most valuable type-strain genomes for metagenomic binning, comparative biology and taxonomic classification.</title>
        <authorList>
            <person name="Goeker M."/>
        </authorList>
    </citation>
    <scope>NUCLEOTIDE SEQUENCE</scope>
    <source>
        <strain evidence="4">DSM 23230</strain>
    </source>
</reference>
<organism evidence="4 5">
    <name type="scientific">Halanaerobacter jeridensis</name>
    <dbReference type="NCBI Taxonomy" id="706427"/>
    <lineage>
        <taxon>Bacteria</taxon>
        <taxon>Bacillati</taxon>
        <taxon>Bacillota</taxon>
        <taxon>Clostridia</taxon>
        <taxon>Halanaerobiales</taxon>
        <taxon>Halobacteroidaceae</taxon>
        <taxon>Halanaerobacter</taxon>
    </lineage>
</organism>
<dbReference type="Pfam" id="PF12796">
    <property type="entry name" value="Ank_2"/>
    <property type="match status" value="1"/>
</dbReference>